<gene>
    <name evidence="1" type="ORF">D7V21_16700</name>
</gene>
<dbReference type="Proteomes" id="UP000269001">
    <property type="component" value="Unassembled WGS sequence"/>
</dbReference>
<dbReference type="AlphaFoldDB" id="A0A3A8E8Y5"/>
<evidence type="ECO:0000313" key="2">
    <source>
        <dbReference type="Proteomes" id="UP000269001"/>
    </source>
</evidence>
<name>A0A3A8E8Y5_9GAMM</name>
<dbReference type="EMBL" id="RAXU01000043">
    <property type="protein sequence ID" value="RKG30036.1"/>
    <property type="molecule type" value="Genomic_DNA"/>
</dbReference>
<comment type="caution">
    <text evidence="1">The sequence shown here is derived from an EMBL/GenBank/DDBJ whole genome shotgun (WGS) entry which is preliminary data.</text>
</comment>
<reference evidence="1 2" key="1">
    <citation type="submission" date="2018-09" db="EMBL/GenBank/DDBJ databases">
        <title>The draft genome of Acinetobacter spp. strains.</title>
        <authorList>
            <person name="Qin J."/>
            <person name="Feng Y."/>
            <person name="Zong Z."/>
        </authorList>
    </citation>
    <scope>NUCLEOTIDE SEQUENCE [LARGE SCALE GENOMIC DNA]</scope>
    <source>
        <strain evidence="1 2">WCHAc060096</strain>
    </source>
</reference>
<keyword evidence="2" id="KW-1185">Reference proteome</keyword>
<sequence length="42" mass="4935">GYGIDWSRIDSQQQWIQANIEGFYGNLNPLIKIFEICFIQNT</sequence>
<protein>
    <submittedName>
        <fullName evidence="1">Cell filamentation protein Fic</fullName>
    </submittedName>
</protein>
<evidence type="ECO:0000313" key="1">
    <source>
        <dbReference type="EMBL" id="RKG30036.1"/>
    </source>
</evidence>
<feature type="non-terminal residue" evidence="1">
    <location>
        <position position="1"/>
    </location>
</feature>
<proteinExistence type="predicted"/>
<accession>A0A3A8E8Y5</accession>
<organism evidence="1 2">
    <name type="scientific">Acinetobacter guerrae</name>
    <dbReference type="NCBI Taxonomy" id="1843371"/>
    <lineage>
        <taxon>Bacteria</taxon>
        <taxon>Pseudomonadati</taxon>
        <taxon>Pseudomonadota</taxon>
        <taxon>Gammaproteobacteria</taxon>
        <taxon>Moraxellales</taxon>
        <taxon>Moraxellaceae</taxon>
        <taxon>Acinetobacter</taxon>
    </lineage>
</organism>